<reference evidence="9" key="1">
    <citation type="submission" date="2021-12" db="EMBL/GenBank/DDBJ databases">
        <title>Prjna785345.</title>
        <authorList>
            <person name="Rujirawat T."/>
            <person name="Krajaejun T."/>
        </authorList>
    </citation>
    <scope>NUCLEOTIDE SEQUENCE</scope>
    <source>
        <strain evidence="9">Pi057C3</strain>
    </source>
</reference>
<evidence type="ECO:0000259" key="7">
    <source>
        <dbReference type="PROSITE" id="PS50112"/>
    </source>
</evidence>
<feature type="domain" description="PAS" evidence="7">
    <location>
        <begin position="625"/>
        <end position="696"/>
    </location>
</feature>
<keyword evidence="10" id="KW-1185">Reference proteome</keyword>
<evidence type="ECO:0000256" key="4">
    <source>
        <dbReference type="ARBA" id="ARBA00022679"/>
    </source>
</evidence>
<dbReference type="InterPro" id="IPR013767">
    <property type="entry name" value="PAS_fold"/>
</dbReference>
<keyword evidence="3" id="KW-0597">Phosphoprotein</keyword>
<name>A0AAD5LQE1_PYTIN</name>
<dbReference type="EC" id="2.7.13.3" evidence="2"/>
<comment type="catalytic activity">
    <reaction evidence="1">
        <text>ATP + protein L-histidine = ADP + protein N-phospho-L-histidine.</text>
        <dbReference type="EC" id="2.7.13.3"/>
    </reaction>
</comment>
<evidence type="ECO:0000256" key="5">
    <source>
        <dbReference type="ARBA" id="ARBA00022777"/>
    </source>
</evidence>
<keyword evidence="4" id="KW-0808">Transferase</keyword>
<dbReference type="CDD" id="cd00130">
    <property type="entry name" value="PAS"/>
    <property type="match status" value="6"/>
</dbReference>
<dbReference type="PANTHER" id="PTHR43304:SF1">
    <property type="entry name" value="PAC DOMAIN-CONTAINING PROTEIN"/>
    <property type="match status" value="1"/>
</dbReference>
<dbReference type="Gene3D" id="3.30.450.20">
    <property type="entry name" value="PAS domain"/>
    <property type="match status" value="7"/>
</dbReference>
<accession>A0AAD5LQE1</accession>
<feature type="domain" description="PAC" evidence="8">
    <location>
        <begin position="699"/>
        <end position="751"/>
    </location>
</feature>
<keyword evidence="6" id="KW-0675">Receptor</keyword>
<protein>
    <recommendedName>
        <fullName evidence="2">histidine kinase</fullName>
        <ecNumber evidence="2">2.7.13.3</ecNumber>
    </recommendedName>
</protein>
<evidence type="ECO:0000256" key="3">
    <source>
        <dbReference type="ARBA" id="ARBA00022553"/>
    </source>
</evidence>
<proteinExistence type="predicted"/>
<dbReference type="AlphaFoldDB" id="A0AAD5LQE1"/>
<dbReference type="SUPFAM" id="SSF55785">
    <property type="entry name" value="PYP-like sensor domain (PAS domain)"/>
    <property type="match status" value="7"/>
</dbReference>
<dbReference type="Proteomes" id="UP001209570">
    <property type="component" value="Unassembled WGS sequence"/>
</dbReference>
<feature type="domain" description="PAS" evidence="7">
    <location>
        <begin position="146"/>
        <end position="217"/>
    </location>
</feature>
<dbReference type="PRINTS" id="PR01033">
    <property type="entry name" value="PHYTOCHROME"/>
</dbReference>
<sequence>MDALPLSTRHMLAVAATPALALAMDGTVLLWNAHMVSATEWADADVLGRSMAEFIADDTIDEEQSQVEQTGEDRDGNPVEELLARARAAVDELSAWHTQEQLWQIRTARCGIVMRLLVSFSAVGGNAAGETVLVGIGRDVSEKYATAVQRQHVLDSANAPCIAVDMNGCVEMLNRKALEISEYALHEIRGAPLVEQLVADKCREHVSAVLTRALQGQETSSYEFTMMTKTGRRVELLMNATPRFDQKGDVVGVIGIGQDITERVVLEREHTRLIETANAPIFAVDMHYRIVLWNREAATITEYSVDDAMGEDLLSFISHKYRDAVQSALAKAMKGEETANFEFPLITKNGRRLDILLNASPRYDQGGHIVGVFGIGQDITDRRAQEQEYARLIDKANAPIFGVDIDGRVNIWNRKAAHITEYSVFDVLGSKLVEEFIPPDYQTKVGEVLSKAVQGIETANFEFPLITRSGRRVEILLNATPRYDEKGEIIGVVGIGQDITVRIAQEQEYSRLIDTANAPIFGVDMYGQINIWNKKAGEITQYESEDVMGKDLVQQFISEEYRFAVGLVLSKALNGVQTANFNFPLITRTGRRVEILLNATPRYNELGDIVGVVGIGQDITDRIAQEQEYARLIDTANAPIFGVNEEGRVNIWNKKAAEVTQFSTSEVMGENLVEKFITKDYKDAVGSVLSKALSGNETANFEFPLITKSGRRVEILLNATPRFNEHGQVIGVVGIGQDITERIAQEQEYARLIEKANAPIFGVDANGCVNIWNQKTADVTQYTRSEVIGENLVERFISEEYREAAEK</sequence>
<feature type="domain" description="PAC" evidence="8">
    <location>
        <begin position="220"/>
        <end position="272"/>
    </location>
</feature>
<feature type="domain" description="PAS" evidence="7">
    <location>
        <begin position="9"/>
        <end position="74"/>
    </location>
</feature>
<dbReference type="GO" id="GO:0009584">
    <property type="term" value="P:detection of visible light"/>
    <property type="evidence" value="ECO:0007669"/>
    <property type="project" value="InterPro"/>
</dbReference>
<evidence type="ECO:0000256" key="1">
    <source>
        <dbReference type="ARBA" id="ARBA00000085"/>
    </source>
</evidence>
<dbReference type="InterPro" id="IPR001294">
    <property type="entry name" value="Phytochrome"/>
</dbReference>
<dbReference type="GO" id="GO:0006355">
    <property type="term" value="P:regulation of DNA-templated transcription"/>
    <property type="evidence" value="ECO:0007669"/>
    <property type="project" value="InterPro"/>
</dbReference>
<dbReference type="InterPro" id="IPR035965">
    <property type="entry name" value="PAS-like_dom_sf"/>
</dbReference>
<organism evidence="9 10">
    <name type="scientific">Pythium insidiosum</name>
    <name type="common">Pythiosis disease agent</name>
    <dbReference type="NCBI Taxonomy" id="114742"/>
    <lineage>
        <taxon>Eukaryota</taxon>
        <taxon>Sar</taxon>
        <taxon>Stramenopiles</taxon>
        <taxon>Oomycota</taxon>
        <taxon>Peronosporomycetes</taxon>
        <taxon>Pythiales</taxon>
        <taxon>Pythiaceae</taxon>
        <taxon>Pythium</taxon>
    </lineage>
</organism>
<evidence type="ECO:0000313" key="10">
    <source>
        <dbReference type="Proteomes" id="UP001209570"/>
    </source>
</evidence>
<evidence type="ECO:0000259" key="8">
    <source>
        <dbReference type="PROSITE" id="PS50113"/>
    </source>
</evidence>
<dbReference type="SMART" id="SM00091">
    <property type="entry name" value="PAS"/>
    <property type="match status" value="7"/>
</dbReference>
<dbReference type="NCBIfam" id="TIGR00229">
    <property type="entry name" value="sensory_box"/>
    <property type="match status" value="6"/>
</dbReference>
<dbReference type="InterPro" id="IPR052162">
    <property type="entry name" value="Sensor_kinase/Photoreceptor"/>
</dbReference>
<dbReference type="InterPro" id="IPR000700">
    <property type="entry name" value="PAS-assoc_C"/>
</dbReference>
<dbReference type="PANTHER" id="PTHR43304">
    <property type="entry name" value="PHYTOCHROME-LIKE PROTEIN CPH1"/>
    <property type="match status" value="1"/>
</dbReference>
<dbReference type="FunFam" id="3.30.450.20:FF:000011">
    <property type="entry name" value="Hybrid signal transduction histidine kinase"/>
    <property type="match status" value="3"/>
</dbReference>
<evidence type="ECO:0000256" key="6">
    <source>
        <dbReference type="ARBA" id="ARBA00023170"/>
    </source>
</evidence>
<dbReference type="EMBL" id="JAKCXM010000006">
    <property type="protein sequence ID" value="KAJ0409112.1"/>
    <property type="molecule type" value="Genomic_DNA"/>
</dbReference>
<feature type="domain" description="PAC" evidence="8">
    <location>
        <begin position="579"/>
        <end position="631"/>
    </location>
</feature>
<dbReference type="InterPro" id="IPR001610">
    <property type="entry name" value="PAC"/>
</dbReference>
<evidence type="ECO:0000256" key="2">
    <source>
        <dbReference type="ARBA" id="ARBA00012438"/>
    </source>
</evidence>
<feature type="domain" description="PAC" evidence="8">
    <location>
        <begin position="339"/>
        <end position="391"/>
    </location>
</feature>
<dbReference type="PROSITE" id="PS50113">
    <property type="entry name" value="PAC"/>
    <property type="match status" value="5"/>
</dbReference>
<dbReference type="PROSITE" id="PS50112">
    <property type="entry name" value="PAS"/>
    <property type="match status" value="7"/>
</dbReference>
<dbReference type="Pfam" id="PF00989">
    <property type="entry name" value="PAS"/>
    <property type="match status" value="7"/>
</dbReference>
<feature type="domain" description="PAS" evidence="7">
    <location>
        <begin position="266"/>
        <end position="336"/>
    </location>
</feature>
<feature type="domain" description="PAS" evidence="7">
    <location>
        <begin position="505"/>
        <end position="576"/>
    </location>
</feature>
<feature type="domain" description="PAS" evidence="7">
    <location>
        <begin position="385"/>
        <end position="456"/>
    </location>
</feature>
<dbReference type="InterPro" id="IPR000014">
    <property type="entry name" value="PAS"/>
</dbReference>
<dbReference type="SMART" id="SM00086">
    <property type="entry name" value="PAC"/>
    <property type="match status" value="5"/>
</dbReference>
<dbReference type="GO" id="GO:0004673">
    <property type="term" value="F:protein histidine kinase activity"/>
    <property type="evidence" value="ECO:0007669"/>
    <property type="project" value="UniProtKB-EC"/>
</dbReference>
<feature type="domain" description="PAS" evidence="7">
    <location>
        <begin position="745"/>
        <end position="807"/>
    </location>
</feature>
<comment type="caution">
    <text evidence="9">The sequence shown here is derived from an EMBL/GenBank/DDBJ whole genome shotgun (WGS) entry which is preliminary data.</text>
</comment>
<gene>
    <name evidence="9" type="ORF">P43SY_002246</name>
</gene>
<keyword evidence="5" id="KW-0418">Kinase</keyword>
<feature type="domain" description="PAC" evidence="8">
    <location>
        <begin position="459"/>
        <end position="511"/>
    </location>
</feature>
<evidence type="ECO:0000313" key="9">
    <source>
        <dbReference type="EMBL" id="KAJ0409112.1"/>
    </source>
</evidence>